<proteinExistence type="predicted"/>
<name>A0AAV4TRH1_9ARAC</name>
<organism evidence="1 2">
    <name type="scientific">Caerostris darwini</name>
    <dbReference type="NCBI Taxonomy" id="1538125"/>
    <lineage>
        <taxon>Eukaryota</taxon>
        <taxon>Metazoa</taxon>
        <taxon>Ecdysozoa</taxon>
        <taxon>Arthropoda</taxon>
        <taxon>Chelicerata</taxon>
        <taxon>Arachnida</taxon>
        <taxon>Araneae</taxon>
        <taxon>Araneomorphae</taxon>
        <taxon>Entelegynae</taxon>
        <taxon>Araneoidea</taxon>
        <taxon>Araneidae</taxon>
        <taxon>Caerostris</taxon>
    </lineage>
</organism>
<keyword evidence="2" id="KW-1185">Reference proteome</keyword>
<reference evidence="1 2" key="1">
    <citation type="submission" date="2021-06" db="EMBL/GenBank/DDBJ databases">
        <title>Caerostris darwini draft genome.</title>
        <authorList>
            <person name="Kono N."/>
            <person name="Arakawa K."/>
        </authorList>
    </citation>
    <scope>NUCLEOTIDE SEQUENCE [LARGE SCALE GENOMIC DNA]</scope>
</reference>
<evidence type="ECO:0000313" key="2">
    <source>
        <dbReference type="Proteomes" id="UP001054837"/>
    </source>
</evidence>
<dbReference type="AlphaFoldDB" id="A0AAV4TRH1"/>
<comment type="caution">
    <text evidence="1">The sequence shown here is derived from an EMBL/GenBank/DDBJ whole genome shotgun (WGS) entry which is preliminary data.</text>
</comment>
<dbReference type="EMBL" id="BPLQ01010101">
    <property type="protein sequence ID" value="GIY48389.1"/>
    <property type="molecule type" value="Genomic_DNA"/>
</dbReference>
<gene>
    <name evidence="1" type="ORF">CDAR_106021</name>
</gene>
<sequence>MHRKEFTYSSKKGVGVVHQDIMVASILCPKHPHTETFFCVYPFSPGTREGRILLLGVPLSKDGGIDPILSRKSSTSRVILHFRNIGQRKKKEDCNMDFLV</sequence>
<evidence type="ECO:0000313" key="1">
    <source>
        <dbReference type="EMBL" id="GIY48389.1"/>
    </source>
</evidence>
<protein>
    <submittedName>
        <fullName evidence="1">Uncharacterized protein</fullName>
    </submittedName>
</protein>
<accession>A0AAV4TRH1</accession>
<dbReference type="Proteomes" id="UP001054837">
    <property type="component" value="Unassembled WGS sequence"/>
</dbReference>